<dbReference type="AlphaFoldDB" id="A0AA41YZQ4"/>
<evidence type="ECO:0000256" key="3">
    <source>
        <dbReference type="ARBA" id="ARBA00022764"/>
    </source>
</evidence>
<sequence length="564" mass="61038">MGETVALAANVARIESQRSLRLLTHPFRLTGRLNQGSPERLVIAPQDIRTADPTVADDIYAGHLVFAGRFVDAHGQSPFDIVPPSESWARSLHGFGWLRHLRAADTPLARANARALVEDWIGHCTPGRTSLAWQPDVVARRLLSWLAQSPLILDPPDAVFYRKFMKSMGRQVGTLASALNNGLAGSSRLLAAIALAETGLCAEGLGPARKMGSRVLNEELRRQILPDGGHLSRNPELLVELLLDLLPLRQAYAARGAAVPPALLATIDRILPMIRMFRHGDGSLALFNGMGVTEPDVLATVLMYDDSHTRPLANAPHSGYRRLEAGPALLICDVGRPPPPLFSEQAHAGTLSFEFSVGPQRIFVNCGRPSSSNTRVNEAARSTAAHSTLVLGYASSSSMAEGRWQRWYGRQIMAGPKSVTVRAAGTTDALGLEASHDGYAKHFGLLHQRKLTLAQDGSGLFGRDEMVPAGKHRGPPSAQDFVLRFHMHPAVEATVLEHGKAVLLSTGGGDRWIFEAGGQETRVEESIFFAVAEGPRRTDQIVVAGHFPARPAIAWSLTQLRDNA</sequence>
<dbReference type="Gene3D" id="1.50.10.100">
    <property type="entry name" value="Chondroitin AC/alginate lyase"/>
    <property type="match status" value="1"/>
</dbReference>
<accession>A0AA41YZQ4</accession>
<comment type="caution">
    <text evidence="6">The sequence shown here is derived from an EMBL/GenBank/DDBJ whole genome shotgun (WGS) entry which is preliminary data.</text>
</comment>
<dbReference type="GO" id="GO:0042597">
    <property type="term" value="C:periplasmic space"/>
    <property type="evidence" value="ECO:0007669"/>
    <property type="project" value="UniProtKB-SubCell"/>
</dbReference>
<evidence type="ECO:0000256" key="1">
    <source>
        <dbReference type="ARBA" id="ARBA00004418"/>
    </source>
</evidence>
<evidence type="ECO:0000259" key="5">
    <source>
        <dbReference type="Pfam" id="PF07940"/>
    </source>
</evidence>
<keyword evidence="2" id="KW-0732">Signal</keyword>
<evidence type="ECO:0000313" key="7">
    <source>
        <dbReference type="Proteomes" id="UP001165667"/>
    </source>
</evidence>
<keyword evidence="3" id="KW-0574">Periplasm</keyword>
<dbReference type="GO" id="GO:0016829">
    <property type="term" value="F:lyase activity"/>
    <property type="evidence" value="ECO:0007669"/>
    <property type="project" value="UniProtKB-KW"/>
</dbReference>
<dbReference type="Pfam" id="PF07940">
    <property type="entry name" value="Hepar_II_III_C"/>
    <property type="match status" value="1"/>
</dbReference>
<evidence type="ECO:0000313" key="6">
    <source>
        <dbReference type="EMBL" id="MCW6510207.1"/>
    </source>
</evidence>
<reference evidence="6" key="1">
    <citation type="submission" date="2022-05" db="EMBL/GenBank/DDBJ databases">
        <authorList>
            <person name="Pankratov T."/>
        </authorList>
    </citation>
    <scope>NUCLEOTIDE SEQUENCE</scope>
    <source>
        <strain evidence="6">BP6-180914</strain>
    </source>
</reference>
<dbReference type="Proteomes" id="UP001165667">
    <property type="component" value="Unassembled WGS sequence"/>
</dbReference>
<name>A0AA41YZQ4_9HYPH</name>
<evidence type="ECO:0000256" key="2">
    <source>
        <dbReference type="ARBA" id="ARBA00022729"/>
    </source>
</evidence>
<dbReference type="RefSeq" id="WP_282586585.1">
    <property type="nucleotide sequence ID" value="NZ_JAMOIM010000014.1"/>
</dbReference>
<dbReference type="Gene3D" id="2.70.98.70">
    <property type="match status" value="1"/>
</dbReference>
<organism evidence="6 7">
    <name type="scientific">Lichenifustis flavocetrariae</name>
    <dbReference type="NCBI Taxonomy" id="2949735"/>
    <lineage>
        <taxon>Bacteria</taxon>
        <taxon>Pseudomonadati</taxon>
        <taxon>Pseudomonadota</taxon>
        <taxon>Alphaproteobacteria</taxon>
        <taxon>Hyphomicrobiales</taxon>
        <taxon>Lichenihabitantaceae</taxon>
        <taxon>Lichenifustis</taxon>
    </lineage>
</organism>
<proteinExistence type="predicted"/>
<protein>
    <submittedName>
        <fullName evidence="6">Heparinase II/III family protein</fullName>
    </submittedName>
</protein>
<dbReference type="InterPro" id="IPR008929">
    <property type="entry name" value="Chondroitin_lyas"/>
</dbReference>
<dbReference type="PANTHER" id="PTHR39210:SF1">
    <property type="entry name" value="HEPARIN-SULFATE LYASE"/>
    <property type="match status" value="1"/>
</dbReference>
<dbReference type="InterPro" id="IPR012480">
    <property type="entry name" value="Hepar_II_III_C"/>
</dbReference>
<keyword evidence="7" id="KW-1185">Reference proteome</keyword>
<keyword evidence="4" id="KW-0456">Lyase</keyword>
<feature type="domain" description="Heparinase II/III-like C-terminal" evidence="5">
    <location>
        <begin position="309"/>
        <end position="555"/>
    </location>
</feature>
<gene>
    <name evidence="6" type="ORF">M8523_19495</name>
</gene>
<evidence type="ECO:0000256" key="4">
    <source>
        <dbReference type="ARBA" id="ARBA00023239"/>
    </source>
</evidence>
<dbReference type="EMBL" id="JAMOIM010000014">
    <property type="protein sequence ID" value="MCW6510207.1"/>
    <property type="molecule type" value="Genomic_DNA"/>
</dbReference>
<comment type="subcellular location">
    <subcellularLocation>
        <location evidence="1">Periplasm</location>
    </subcellularLocation>
</comment>
<dbReference type="PANTHER" id="PTHR39210">
    <property type="entry name" value="HEPARIN-SULFATE LYASE"/>
    <property type="match status" value="1"/>
</dbReference>